<dbReference type="PANTHER" id="PTHR28584">
    <property type="entry name" value="FAMILY WITH SEQUENCE SIMILARITY 228 MEMBER A"/>
    <property type="match status" value="1"/>
</dbReference>
<dbReference type="InterPro" id="IPR040046">
    <property type="entry name" value="FAM228"/>
</dbReference>
<dbReference type="STRING" id="4781.A0A0P1AC51"/>
<accession>A0A0P1AC51</accession>
<keyword evidence="4" id="KW-1185">Reference proteome</keyword>
<feature type="coiled-coil region" evidence="2">
    <location>
        <begin position="52"/>
        <end position="112"/>
    </location>
</feature>
<protein>
    <submittedName>
        <fullName evidence="3">Uncharacterized protein</fullName>
    </submittedName>
</protein>
<dbReference type="PANTHER" id="PTHR28584:SF1">
    <property type="entry name" value="PROTEIN FAM228B"/>
    <property type="match status" value="1"/>
</dbReference>
<evidence type="ECO:0000313" key="4">
    <source>
        <dbReference type="Proteomes" id="UP000054928"/>
    </source>
</evidence>
<name>A0A0P1AC51_PLAHL</name>
<dbReference type="AlphaFoldDB" id="A0A0P1AC51"/>
<dbReference type="RefSeq" id="XP_024574353.1">
    <property type="nucleotide sequence ID" value="XM_024723370.1"/>
</dbReference>
<dbReference type="Proteomes" id="UP000054928">
    <property type="component" value="Unassembled WGS sequence"/>
</dbReference>
<reference evidence="4" key="1">
    <citation type="submission" date="2014-09" db="EMBL/GenBank/DDBJ databases">
        <authorList>
            <person name="Sharma Rahul"/>
            <person name="Thines Marco"/>
        </authorList>
    </citation>
    <scope>NUCLEOTIDE SEQUENCE [LARGE SCALE GENOMIC DNA]</scope>
</reference>
<dbReference type="OMA" id="IANEGRH"/>
<sequence length="324" mass="37585">MSIRVHNLKRFEELQQNAISISSQLPKSRSPSPSTKVSNKSTILALTKETQKRRMTKKHELYMKEREEMEKKLAETIAENIQRQKSKKEGQYLKLQQEVEEGNDLIQELHETLELQQLSKNGQLSRMHEEWTTGVFHKLNDPILAKVQSMDGKLRSAKRADAYQKFLDVTRKKGGLFRDIIIESEYNPMSDIKFIKHRENVDDPTKRGIRRREEEDAIARAGTTMSDESGDDMLGLKEQYTCRRDSLDVKLWAKGAYESTPYGYFHKMMNSTASSEGSKTYASHVKFDHYNIETGPEVVRRELPKGKRTNFDGYKVPKTTFQID</sequence>
<dbReference type="OrthoDB" id="547133at2759"/>
<organism evidence="3 4">
    <name type="scientific">Plasmopara halstedii</name>
    <name type="common">Downy mildew of sunflower</name>
    <dbReference type="NCBI Taxonomy" id="4781"/>
    <lineage>
        <taxon>Eukaryota</taxon>
        <taxon>Sar</taxon>
        <taxon>Stramenopiles</taxon>
        <taxon>Oomycota</taxon>
        <taxon>Peronosporomycetes</taxon>
        <taxon>Peronosporales</taxon>
        <taxon>Peronosporaceae</taxon>
        <taxon>Plasmopara</taxon>
    </lineage>
</organism>
<evidence type="ECO:0000313" key="3">
    <source>
        <dbReference type="EMBL" id="CEG37984.1"/>
    </source>
</evidence>
<evidence type="ECO:0000256" key="2">
    <source>
        <dbReference type="SAM" id="Coils"/>
    </source>
</evidence>
<keyword evidence="2" id="KW-0175">Coiled coil</keyword>
<comment type="similarity">
    <text evidence="1">Belongs to the FAM228 family.</text>
</comment>
<evidence type="ECO:0000256" key="1">
    <source>
        <dbReference type="ARBA" id="ARBA00007753"/>
    </source>
</evidence>
<proteinExistence type="inferred from homology"/>
<dbReference type="GeneID" id="36401084"/>
<dbReference type="EMBL" id="CCYD01000291">
    <property type="protein sequence ID" value="CEG37984.1"/>
    <property type="molecule type" value="Genomic_DNA"/>
</dbReference>